<dbReference type="InterPro" id="IPR027417">
    <property type="entry name" value="P-loop_NTPase"/>
</dbReference>
<dbReference type="InterPro" id="IPR005654">
    <property type="entry name" value="ATPase_AFG1-like"/>
</dbReference>
<organism evidence="5">
    <name type="scientific">Palpitomonas bilix</name>
    <dbReference type="NCBI Taxonomy" id="652834"/>
    <lineage>
        <taxon>Eukaryota</taxon>
        <taxon>Eukaryota incertae sedis</taxon>
    </lineage>
</organism>
<keyword evidence="2" id="KW-0547">Nucleotide-binding</keyword>
<evidence type="ECO:0000256" key="2">
    <source>
        <dbReference type="ARBA" id="ARBA00022741"/>
    </source>
</evidence>
<dbReference type="SUPFAM" id="SSF52540">
    <property type="entry name" value="P-loop containing nucleoside triphosphate hydrolases"/>
    <property type="match status" value="1"/>
</dbReference>
<dbReference type="GO" id="GO:0005737">
    <property type="term" value="C:cytoplasm"/>
    <property type="evidence" value="ECO:0007669"/>
    <property type="project" value="TreeGrafter"/>
</dbReference>
<evidence type="ECO:0000256" key="4">
    <source>
        <dbReference type="SAM" id="MobiDB-lite"/>
    </source>
</evidence>
<feature type="compositionally biased region" description="Basic and acidic residues" evidence="4">
    <location>
        <begin position="166"/>
        <end position="181"/>
    </location>
</feature>
<evidence type="ECO:0000313" key="5">
    <source>
        <dbReference type="EMBL" id="CAE0240960.1"/>
    </source>
</evidence>
<reference evidence="5" key="1">
    <citation type="submission" date="2021-01" db="EMBL/GenBank/DDBJ databases">
        <authorList>
            <person name="Corre E."/>
            <person name="Pelletier E."/>
            <person name="Niang G."/>
            <person name="Scheremetjew M."/>
            <person name="Finn R."/>
            <person name="Kale V."/>
            <person name="Holt S."/>
            <person name="Cochrane G."/>
            <person name="Meng A."/>
            <person name="Brown T."/>
            <person name="Cohen L."/>
        </authorList>
    </citation>
    <scope>NUCLEOTIDE SEQUENCE</scope>
    <source>
        <strain evidence="5">NIES-2562</strain>
    </source>
</reference>
<dbReference type="Gene3D" id="3.40.50.300">
    <property type="entry name" value="P-loop containing nucleotide triphosphate hydrolases"/>
    <property type="match status" value="2"/>
</dbReference>
<dbReference type="EMBL" id="HBIB01005181">
    <property type="protein sequence ID" value="CAE0240960.1"/>
    <property type="molecule type" value="Transcribed_RNA"/>
</dbReference>
<name>A0A7S3G2V7_9EUKA</name>
<dbReference type="GO" id="GO:0016887">
    <property type="term" value="F:ATP hydrolysis activity"/>
    <property type="evidence" value="ECO:0007669"/>
    <property type="project" value="InterPro"/>
</dbReference>
<protein>
    <recommendedName>
        <fullName evidence="6">AFG1-like ATPase</fullName>
    </recommendedName>
</protein>
<accession>A0A7S3G2V7</accession>
<proteinExistence type="inferred from homology"/>
<dbReference type="PANTHER" id="PTHR12169:SF6">
    <property type="entry name" value="AFG1-LIKE ATPASE"/>
    <property type="match status" value="1"/>
</dbReference>
<feature type="region of interest" description="Disordered" evidence="4">
    <location>
        <begin position="160"/>
        <end position="197"/>
    </location>
</feature>
<keyword evidence="3" id="KW-0067">ATP-binding</keyword>
<sequence length="552" mass="61446">MKWKKAPYALSCLAAKLFSSHLAARLYSSSAGGVLAPGISRILARSGADVDDEVWKNSLVHVYQTLADSSLIHFDEVQKHTAEKLDSGIHRTALVRKDKLDIPGIYLYGEVGTGKSMLVDILSKSLEAQHHRVLRSHFHAFMLSVHEKLRHAREYLAAQQQSARVGEQHASKVVETGERSSRHAATPSYSSPSPSLEQRTSSRADAILAAQASLPSTSATMEYVVSTFRSNHDIVILDEFQVTDIADAMILERLFNSFIEHKIPIITTSNRPPSDLYQHGLNRHHFLPFINKLSSTFEVVQMKGKDYRQVVGGASRKAEKTGSGVSAEWEGMGSFFDQKDDFWRVASRVFGQDMAEVERGQREVRQHSATARKNDSNKALIDVGGGRSIKADVIADRTVLLSFDELCNRPIGAADYRRISSRFDVVFVYGVPQLSVRQHNETRRFITFVDIMYDSGKDLVVGADVPRHQLLNKLKVKYDRVRDEMYAEFDVEKNEGGGGGGDEEEALVGNERLGVSMGGVSGLSDISFAFKRTLSRLEEMDRPISKVLSKCK</sequence>
<dbReference type="PANTHER" id="PTHR12169">
    <property type="entry name" value="ATPASE N2B"/>
    <property type="match status" value="1"/>
</dbReference>
<dbReference type="AlphaFoldDB" id="A0A7S3G2V7"/>
<dbReference type="GO" id="GO:0005524">
    <property type="term" value="F:ATP binding"/>
    <property type="evidence" value="ECO:0007669"/>
    <property type="project" value="UniProtKB-KW"/>
</dbReference>
<gene>
    <name evidence="5" type="ORF">PBIL07802_LOCUS3121</name>
</gene>
<dbReference type="Pfam" id="PF03969">
    <property type="entry name" value="AFG1_ATPase"/>
    <property type="match status" value="2"/>
</dbReference>
<dbReference type="NCBIfam" id="NF040713">
    <property type="entry name" value="ZapE"/>
    <property type="match status" value="1"/>
</dbReference>
<comment type="similarity">
    <text evidence="1">Belongs to the AFG1 ATPase family.</text>
</comment>
<evidence type="ECO:0000256" key="3">
    <source>
        <dbReference type="ARBA" id="ARBA00022840"/>
    </source>
</evidence>
<evidence type="ECO:0008006" key="6">
    <source>
        <dbReference type="Google" id="ProtNLM"/>
    </source>
</evidence>
<evidence type="ECO:0000256" key="1">
    <source>
        <dbReference type="ARBA" id="ARBA00010322"/>
    </source>
</evidence>